<dbReference type="GeneID" id="24110540"/>
<feature type="region of interest" description="Disordered" evidence="1">
    <location>
        <begin position="375"/>
        <end position="394"/>
    </location>
</feature>
<dbReference type="EMBL" id="DF238810">
    <property type="protein sequence ID" value="GAC97674.1"/>
    <property type="molecule type" value="Genomic_DNA"/>
</dbReference>
<evidence type="ECO:0000313" key="2">
    <source>
        <dbReference type="EMBL" id="GAC97674.1"/>
    </source>
</evidence>
<dbReference type="eggNOG" id="ENOG502RBIG">
    <property type="taxonomic scope" value="Eukaryota"/>
</dbReference>
<dbReference type="OrthoDB" id="2554422at2759"/>
<gene>
    <name evidence="2" type="ORF">PHSY_005260</name>
</gene>
<dbReference type="RefSeq" id="XP_012191261.1">
    <property type="nucleotide sequence ID" value="XM_012335871.1"/>
</dbReference>
<evidence type="ECO:0000313" key="3">
    <source>
        <dbReference type="Proteomes" id="UP000014071"/>
    </source>
</evidence>
<reference evidence="3" key="1">
    <citation type="journal article" date="2013" name="Genome Announc.">
        <title>Draft genome sequence of the basidiomycetous yeast-like fungus Pseudozyma hubeiensis SY62, which produces an abundant amount of the biosurfactant mannosylerythritol lipids.</title>
        <authorList>
            <person name="Konishi M."/>
            <person name="Hatada Y."/>
            <person name="Horiuchi J."/>
        </authorList>
    </citation>
    <scope>NUCLEOTIDE SEQUENCE [LARGE SCALE GENOMIC DNA]</scope>
    <source>
        <strain evidence="3">SY62</strain>
    </source>
</reference>
<proteinExistence type="predicted"/>
<sequence length="407" mass="44233">MGTLATPHFFRSFASPHHRPIPFSSTTSLHFISLIMDSLTHESTASGASSSATTATANATSSSSPNSAQLMLALSQIQQLIPLLDYRPGGLTHLLPTLLTPLLPSSDAQAESMQRYRANVDHAFRVAAELVGRVEDGGSVGNALQLSERLMHEGDEKKRLLRVRKKRRLFVEQEKLLEVGSWGPAVPIRAAVVGKKDEAVESNVAEDAGQQSVEMTAFLPSQNPTNTRLTTKQQNLEPPTSPQALHSYLAALHSYLSVAVEKGLAPPTIPLKHVKARITAFSAESFTLEVQIARAVKACIEASVIYAPTQASDAKGESRTQQPPLNSVSLASLTVGAVNESIVSTPPLPSHLTRKTFLTNIRCSRFIPTENVRHRPHRAHIRSSVRCPPTSSAKRIAPWQLRRSEAR</sequence>
<name>R9P8K0_PSEHS</name>
<keyword evidence="3" id="KW-1185">Reference proteome</keyword>
<evidence type="ECO:0000256" key="1">
    <source>
        <dbReference type="SAM" id="MobiDB-lite"/>
    </source>
</evidence>
<accession>R9P8K0</accession>
<dbReference type="AlphaFoldDB" id="R9P8K0"/>
<dbReference type="HOGENOM" id="CLU_676407_0_0_1"/>
<protein>
    <submittedName>
        <fullName evidence="2">pH response protein PalF</fullName>
    </submittedName>
</protein>
<organism evidence="2 3">
    <name type="scientific">Pseudozyma hubeiensis (strain SY62)</name>
    <name type="common">Yeast</name>
    <dbReference type="NCBI Taxonomy" id="1305764"/>
    <lineage>
        <taxon>Eukaryota</taxon>
        <taxon>Fungi</taxon>
        <taxon>Dikarya</taxon>
        <taxon>Basidiomycota</taxon>
        <taxon>Ustilaginomycotina</taxon>
        <taxon>Ustilaginomycetes</taxon>
        <taxon>Ustilaginales</taxon>
        <taxon>Ustilaginaceae</taxon>
        <taxon>Pseudozyma</taxon>
    </lineage>
</organism>
<dbReference type="Proteomes" id="UP000014071">
    <property type="component" value="Unassembled WGS sequence"/>
</dbReference>